<keyword evidence="1" id="KW-0472">Membrane</keyword>
<gene>
    <name evidence="2" type="ORF">WNY59_09575</name>
</gene>
<dbReference type="EMBL" id="JBBMQO010000005">
    <property type="protein sequence ID" value="MEM5501838.1"/>
    <property type="molecule type" value="Genomic_DNA"/>
</dbReference>
<dbReference type="RefSeq" id="WP_342848262.1">
    <property type="nucleotide sequence ID" value="NZ_JBBMQO010000005.1"/>
</dbReference>
<organism evidence="2 3">
    <name type="scientific">Ahrensia kielensis</name>
    <dbReference type="NCBI Taxonomy" id="76980"/>
    <lineage>
        <taxon>Bacteria</taxon>
        <taxon>Pseudomonadati</taxon>
        <taxon>Pseudomonadota</taxon>
        <taxon>Alphaproteobacteria</taxon>
        <taxon>Hyphomicrobiales</taxon>
        <taxon>Ahrensiaceae</taxon>
        <taxon>Ahrensia</taxon>
    </lineage>
</organism>
<evidence type="ECO:0000256" key="1">
    <source>
        <dbReference type="SAM" id="Phobius"/>
    </source>
</evidence>
<reference evidence="2 3" key="1">
    <citation type="submission" date="2024-03" db="EMBL/GenBank/DDBJ databases">
        <title>Community enrichment and isolation of bacterial strains for fucoidan degradation.</title>
        <authorList>
            <person name="Sichert A."/>
        </authorList>
    </citation>
    <scope>NUCLEOTIDE SEQUENCE [LARGE SCALE GENOMIC DNA]</scope>
    <source>
        <strain evidence="2 3">AS62</strain>
    </source>
</reference>
<comment type="caution">
    <text evidence="2">The sequence shown here is derived from an EMBL/GenBank/DDBJ whole genome shotgun (WGS) entry which is preliminary data.</text>
</comment>
<evidence type="ECO:0000313" key="3">
    <source>
        <dbReference type="Proteomes" id="UP001477870"/>
    </source>
</evidence>
<dbReference type="Proteomes" id="UP001477870">
    <property type="component" value="Unassembled WGS sequence"/>
</dbReference>
<name>A0ABU9T6U1_9HYPH</name>
<feature type="transmembrane region" description="Helical" evidence="1">
    <location>
        <begin position="6"/>
        <end position="24"/>
    </location>
</feature>
<sequence length="142" mass="15194">MSIKLIAAFISFGIIVSGVTWYVTNIAHARSASQTTSLAAANPAAEAIATAIAANPVLCSKQEDISQTPTDEEATMAFRNRVNYMKFNDKKPSDVVKLGTCYKGTMTMVQCGADIDFGGNGQFQARSIGFDKTPSGWTVILF</sequence>
<keyword evidence="1" id="KW-0812">Transmembrane</keyword>
<protein>
    <submittedName>
        <fullName evidence="2">Uncharacterized protein</fullName>
    </submittedName>
</protein>
<accession>A0ABU9T6U1</accession>
<keyword evidence="1" id="KW-1133">Transmembrane helix</keyword>
<proteinExistence type="predicted"/>
<keyword evidence="3" id="KW-1185">Reference proteome</keyword>
<evidence type="ECO:0000313" key="2">
    <source>
        <dbReference type="EMBL" id="MEM5501838.1"/>
    </source>
</evidence>